<feature type="binding site" evidence="7">
    <location>
        <position position="37"/>
    </location>
    <ligand>
        <name>Zn(2+)</name>
        <dbReference type="ChEBI" id="CHEBI:29105"/>
    </ligand>
</feature>
<comment type="function">
    <text evidence="7">Binds the 23S rRNA.</text>
</comment>
<feature type="binding site" evidence="7">
    <location>
        <position position="19"/>
    </location>
    <ligand>
        <name>Zn(2+)</name>
        <dbReference type="ChEBI" id="CHEBI:29105"/>
    </ligand>
</feature>
<dbReference type="PANTHER" id="PTHR33280">
    <property type="entry name" value="50S RIBOSOMAL PROTEIN L31, CHLOROPLASTIC"/>
    <property type="match status" value="1"/>
</dbReference>
<comment type="caution">
    <text evidence="8">The sequence shown here is derived from an EMBL/GenBank/DDBJ whole genome shotgun (WGS) entry which is preliminary data.</text>
</comment>
<dbReference type="InterPro" id="IPR027491">
    <property type="entry name" value="Ribosomal_bL31_A"/>
</dbReference>
<keyword evidence="5 7" id="KW-0687">Ribonucleoprotein</keyword>
<dbReference type="NCBIfam" id="TIGR00105">
    <property type="entry name" value="L31"/>
    <property type="match status" value="1"/>
</dbReference>
<dbReference type="InterPro" id="IPR034704">
    <property type="entry name" value="Ribosomal_bL28/bL31-like_sf"/>
</dbReference>
<dbReference type="PROSITE" id="PS01143">
    <property type="entry name" value="RIBOSOMAL_L31"/>
    <property type="match status" value="1"/>
</dbReference>
<comment type="subunit">
    <text evidence="7">Part of the 50S ribosomal subunit.</text>
</comment>
<dbReference type="GO" id="GO:0005840">
    <property type="term" value="C:ribosome"/>
    <property type="evidence" value="ECO:0007669"/>
    <property type="project" value="UniProtKB-KW"/>
</dbReference>
<accession>A0A931SBY5</accession>
<dbReference type="AlphaFoldDB" id="A0A931SBY5"/>
<keyword evidence="7" id="KW-0479">Metal-binding</keyword>
<keyword evidence="7" id="KW-0862">Zinc</keyword>
<evidence type="ECO:0000256" key="6">
    <source>
        <dbReference type="ARBA" id="ARBA00035687"/>
    </source>
</evidence>
<evidence type="ECO:0000256" key="5">
    <source>
        <dbReference type="ARBA" id="ARBA00023274"/>
    </source>
</evidence>
<dbReference type="GO" id="GO:1990904">
    <property type="term" value="C:ribonucleoprotein complex"/>
    <property type="evidence" value="ECO:0007669"/>
    <property type="project" value="UniProtKB-KW"/>
</dbReference>
<feature type="binding site" evidence="7">
    <location>
        <position position="17"/>
    </location>
    <ligand>
        <name>Zn(2+)</name>
        <dbReference type="ChEBI" id="CHEBI:29105"/>
    </ligand>
</feature>
<dbReference type="GO" id="GO:0003735">
    <property type="term" value="F:structural constituent of ribosome"/>
    <property type="evidence" value="ECO:0007669"/>
    <property type="project" value="InterPro"/>
</dbReference>
<evidence type="ECO:0000313" key="8">
    <source>
        <dbReference type="EMBL" id="MBI2097101.1"/>
    </source>
</evidence>
<dbReference type="GO" id="GO:0046872">
    <property type="term" value="F:metal ion binding"/>
    <property type="evidence" value="ECO:0007669"/>
    <property type="project" value="UniProtKB-KW"/>
</dbReference>
<dbReference type="SUPFAM" id="SSF143800">
    <property type="entry name" value="L28p-like"/>
    <property type="match status" value="1"/>
</dbReference>
<name>A0A931SBY5_9BACT</name>
<dbReference type="Gene3D" id="4.10.830.30">
    <property type="entry name" value="Ribosomal protein L31"/>
    <property type="match status" value="1"/>
</dbReference>
<dbReference type="InterPro" id="IPR042105">
    <property type="entry name" value="Ribosomal_bL31_sf"/>
</dbReference>
<evidence type="ECO:0000256" key="4">
    <source>
        <dbReference type="ARBA" id="ARBA00022980"/>
    </source>
</evidence>
<keyword evidence="3 7" id="KW-0694">RNA-binding</keyword>
<dbReference type="Proteomes" id="UP000724148">
    <property type="component" value="Unassembled WGS sequence"/>
</dbReference>
<dbReference type="NCBIfam" id="NF000612">
    <property type="entry name" value="PRK00019.1"/>
    <property type="match status" value="1"/>
</dbReference>
<evidence type="ECO:0000256" key="7">
    <source>
        <dbReference type="HAMAP-Rule" id="MF_00501"/>
    </source>
</evidence>
<dbReference type="InterPro" id="IPR002150">
    <property type="entry name" value="Ribosomal_bL31"/>
</dbReference>
<dbReference type="GO" id="GO:0019843">
    <property type="term" value="F:rRNA binding"/>
    <property type="evidence" value="ECO:0007669"/>
    <property type="project" value="UniProtKB-KW"/>
</dbReference>
<dbReference type="Pfam" id="PF01197">
    <property type="entry name" value="Ribosomal_L31"/>
    <property type="match status" value="1"/>
</dbReference>
<keyword evidence="2 7" id="KW-0699">rRNA-binding</keyword>
<evidence type="ECO:0000256" key="3">
    <source>
        <dbReference type="ARBA" id="ARBA00022884"/>
    </source>
</evidence>
<dbReference type="EMBL" id="JACOZA010000080">
    <property type="protein sequence ID" value="MBI2097101.1"/>
    <property type="molecule type" value="Genomic_DNA"/>
</dbReference>
<evidence type="ECO:0000313" key="9">
    <source>
        <dbReference type="Proteomes" id="UP000724148"/>
    </source>
</evidence>
<dbReference type="PANTHER" id="PTHR33280:SF1">
    <property type="entry name" value="LARGE RIBOSOMAL SUBUNIT PROTEIN BL31C"/>
    <property type="match status" value="1"/>
</dbReference>
<dbReference type="HAMAP" id="MF_00501">
    <property type="entry name" value="Ribosomal_bL31_1"/>
    <property type="match status" value="1"/>
</dbReference>
<dbReference type="PRINTS" id="PR01249">
    <property type="entry name" value="RIBOSOMALL31"/>
</dbReference>
<protein>
    <recommendedName>
        <fullName evidence="6 7">Large ribosomal subunit protein bL31</fullName>
    </recommendedName>
</protein>
<comment type="cofactor">
    <cofactor evidence="7">
        <name>Zn(2+)</name>
        <dbReference type="ChEBI" id="CHEBI:29105"/>
    </cofactor>
    <text evidence="7">Binds 1 zinc ion per subunit.</text>
</comment>
<feature type="binding site" evidence="7">
    <location>
        <position position="40"/>
    </location>
    <ligand>
        <name>Zn(2+)</name>
        <dbReference type="ChEBI" id="CHEBI:29105"/>
    </ligand>
</feature>
<reference evidence="8" key="1">
    <citation type="submission" date="2020-07" db="EMBL/GenBank/DDBJ databases">
        <title>Huge and variable diversity of episymbiotic CPR bacteria and DPANN archaea in groundwater ecosystems.</title>
        <authorList>
            <person name="He C.Y."/>
            <person name="Keren R."/>
            <person name="Whittaker M."/>
            <person name="Farag I.F."/>
            <person name="Doudna J."/>
            <person name="Cate J.H.D."/>
            <person name="Banfield J.F."/>
        </authorList>
    </citation>
    <scope>NUCLEOTIDE SEQUENCE</scope>
    <source>
        <strain evidence="8">NC_groundwater_193_Ag_S-0.1um_51_7</strain>
    </source>
</reference>
<gene>
    <name evidence="7 8" type="primary">rpmE</name>
    <name evidence="8" type="ORF">HYT40_03075</name>
</gene>
<comment type="similarity">
    <text evidence="1 7">Belongs to the bacterial ribosomal protein bL31 family. Type A subfamily.</text>
</comment>
<proteinExistence type="inferred from homology"/>
<sequence>MKKGIHPTYFTEALITCACGNKIKTGSAKERVEVEICSNCHPFYTGKEKMIDAAGRVEKFRERLKKKRA</sequence>
<evidence type="ECO:0000256" key="2">
    <source>
        <dbReference type="ARBA" id="ARBA00022730"/>
    </source>
</evidence>
<dbReference type="GO" id="GO:0006412">
    <property type="term" value="P:translation"/>
    <property type="evidence" value="ECO:0007669"/>
    <property type="project" value="UniProtKB-UniRule"/>
</dbReference>
<evidence type="ECO:0000256" key="1">
    <source>
        <dbReference type="ARBA" id="ARBA00009296"/>
    </source>
</evidence>
<keyword evidence="4 7" id="KW-0689">Ribosomal protein</keyword>
<organism evidence="8 9">
    <name type="scientific">Candidatus Sungiibacteriota bacterium</name>
    <dbReference type="NCBI Taxonomy" id="2750080"/>
    <lineage>
        <taxon>Bacteria</taxon>
        <taxon>Candidatus Sungiibacteriota</taxon>
    </lineage>
</organism>